<keyword evidence="3" id="KW-1185">Reference proteome</keyword>
<feature type="region of interest" description="Disordered" evidence="1">
    <location>
        <begin position="188"/>
        <end position="253"/>
    </location>
</feature>
<sequence length="253" mass="27696">MNRKSLKKWFVLLWLLVPVGLVSYHFGPGQQELAWREAAAYRAEAEEHEKKQHWEQAIAAYGKAVSAVPSFGDDASAASVARDQLRLAQIRAAFQLGKLDDTLTDARQFVEQVEATHGPASKLAYDARDFLGRVHYQAMIALRLESAEEQVWRKHWELSRQNFRFLAEHSAMARNDLDRKNLEVVIKSANLPPPPVPPTSGGGGGGGAAPPTFTPPTNAPPTSGTATAPPDNRPRAPTLNSSEVTPPEFELGS</sequence>
<evidence type="ECO:0000313" key="3">
    <source>
        <dbReference type="Proteomes" id="UP000315017"/>
    </source>
</evidence>
<evidence type="ECO:0000313" key="2">
    <source>
        <dbReference type="EMBL" id="QDU29726.1"/>
    </source>
</evidence>
<organism evidence="2 3">
    <name type="scientific">Anatilimnocola aggregata</name>
    <dbReference type="NCBI Taxonomy" id="2528021"/>
    <lineage>
        <taxon>Bacteria</taxon>
        <taxon>Pseudomonadati</taxon>
        <taxon>Planctomycetota</taxon>
        <taxon>Planctomycetia</taxon>
        <taxon>Pirellulales</taxon>
        <taxon>Pirellulaceae</taxon>
        <taxon>Anatilimnocola</taxon>
    </lineage>
</organism>
<dbReference type="OrthoDB" id="260328at2"/>
<dbReference type="RefSeq" id="WP_145093988.1">
    <property type="nucleotide sequence ID" value="NZ_CP036274.1"/>
</dbReference>
<feature type="compositionally biased region" description="Low complexity" evidence="1">
    <location>
        <begin position="220"/>
        <end position="230"/>
    </location>
</feature>
<accession>A0A517YHM9</accession>
<dbReference type="KEGG" id="aagg:ETAA8_48410"/>
<protein>
    <recommendedName>
        <fullName evidence="4">Tetratricopeptide repeat protein</fullName>
    </recommendedName>
</protein>
<evidence type="ECO:0008006" key="4">
    <source>
        <dbReference type="Google" id="ProtNLM"/>
    </source>
</evidence>
<evidence type="ECO:0000256" key="1">
    <source>
        <dbReference type="SAM" id="MobiDB-lite"/>
    </source>
</evidence>
<dbReference type="EMBL" id="CP036274">
    <property type="protein sequence ID" value="QDU29726.1"/>
    <property type="molecule type" value="Genomic_DNA"/>
</dbReference>
<gene>
    <name evidence="2" type="ORF">ETAA8_48410</name>
</gene>
<proteinExistence type="predicted"/>
<reference evidence="2 3" key="1">
    <citation type="submission" date="2019-02" db="EMBL/GenBank/DDBJ databases">
        <title>Deep-cultivation of Planctomycetes and their phenomic and genomic characterization uncovers novel biology.</title>
        <authorList>
            <person name="Wiegand S."/>
            <person name="Jogler M."/>
            <person name="Boedeker C."/>
            <person name="Pinto D."/>
            <person name="Vollmers J."/>
            <person name="Rivas-Marin E."/>
            <person name="Kohn T."/>
            <person name="Peeters S.H."/>
            <person name="Heuer A."/>
            <person name="Rast P."/>
            <person name="Oberbeckmann S."/>
            <person name="Bunk B."/>
            <person name="Jeske O."/>
            <person name="Meyerdierks A."/>
            <person name="Storesund J.E."/>
            <person name="Kallscheuer N."/>
            <person name="Luecker S."/>
            <person name="Lage O.M."/>
            <person name="Pohl T."/>
            <person name="Merkel B.J."/>
            <person name="Hornburger P."/>
            <person name="Mueller R.-W."/>
            <person name="Bruemmer F."/>
            <person name="Labrenz M."/>
            <person name="Spormann A.M."/>
            <person name="Op den Camp H."/>
            <person name="Overmann J."/>
            <person name="Amann R."/>
            <person name="Jetten M.S.M."/>
            <person name="Mascher T."/>
            <person name="Medema M.H."/>
            <person name="Devos D.P."/>
            <person name="Kaster A.-K."/>
            <person name="Ovreas L."/>
            <person name="Rohde M."/>
            <person name="Galperin M.Y."/>
            <person name="Jogler C."/>
        </authorList>
    </citation>
    <scope>NUCLEOTIDE SEQUENCE [LARGE SCALE GENOMIC DNA]</scope>
    <source>
        <strain evidence="2 3">ETA_A8</strain>
    </source>
</reference>
<dbReference type="Proteomes" id="UP000315017">
    <property type="component" value="Chromosome"/>
</dbReference>
<dbReference type="AlphaFoldDB" id="A0A517YHM9"/>
<name>A0A517YHM9_9BACT</name>